<dbReference type="EMBL" id="FWFP01000011">
    <property type="protein sequence ID" value="SLN69328.1"/>
    <property type="molecule type" value="Genomic_DNA"/>
</dbReference>
<gene>
    <name evidence="2" type="ORF">RUM8411_03526</name>
</gene>
<dbReference type="Proteomes" id="UP000193778">
    <property type="component" value="Unassembled WGS sequence"/>
</dbReference>
<accession>A0A1X7A384</accession>
<proteinExistence type="predicted"/>
<organism evidence="2 3">
    <name type="scientific">Ruegeria meonggei</name>
    <dbReference type="NCBI Taxonomy" id="1446476"/>
    <lineage>
        <taxon>Bacteria</taxon>
        <taxon>Pseudomonadati</taxon>
        <taxon>Pseudomonadota</taxon>
        <taxon>Alphaproteobacteria</taxon>
        <taxon>Rhodobacterales</taxon>
        <taxon>Roseobacteraceae</taxon>
        <taxon>Ruegeria</taxon>
    </lineage>
</organism>
<reference evidence="3" key="1">
    <citation type="submission" date="2017-03" db="EMBL/GenBank/DDBJ databases">
        <authorList>
            <person name="Rodrigo-Torres L."/>
            <person name="Arahal R.D."/>
            <person name="Lucena T."/>
        </authorList>
    </citation>
    <scope>NUCLEOTIDE SEQUENCE [LARGE SCALE GENOMIC DNA]</scope>
    <source>
        <strain evidence="3">CECT 8411</strain>
    </source>
</reference>
<sequence length="110" mass="12263">MATGVKTRVKLPKQVRAGEVVTIKTLITHRMESGHRLDSDNQPIPRSIIHRFLCEFEGELVIDLDIGPGISTNPFFEFQALVPGPGVFTFIWFDDDGAIYTDSRAISVMS</sequence>
<dbReference type="Pfam" id="PF08770">
    <property type="entry name" value="SoxZ"/>
    <property type="match status" value="1"/>
</dbReference>
<dbReference type="RefSeq" id="WP_085823992.1">
    <property type="nucleotide sequence ID" value="NZ_FWFP01000011.1"/>
</dbReference>
<dbReference type="NCBIfam" id="TIGR04490">
    <property type="entry name" value="SoxZ_true"/>
    <property type="match status" value="1"/>
</dbReference>
<name>A0A1X7A384_9RHOB</name>
<dbReference type="AlphaFoldDB" id="A0A1X7A384"/>
<evidence type="ECO:0000313" key="2">
    <source>
        <dbReference type="EMBL" id="SLN69328.1"/>
    </source>
</evidence>
<dbReference type="InterPro" id="IPR014756">
    <property type="entry name" value="Ig_E-set"/>
</dbReference>
<keyword evidence="3" id="KW-1185">Reference proteome</keyword>
<feature type="domain" description="Sulphur oxidation protein SoxZ" evidence="1">
    <location>
        <begin position="10"/>
        <end position="103"/>
    </location>
</feature>
<dbReference type="Gene3D" id="2.60.40.10">
    <property type="entry name" value="Immunoglobulins"/>
    <property type="match status" value="1"/>
</dbReference>
<dbReference type="InterPro" id="IPR014880">
    <property type="entry name" value="SoxZ_dom"/>
</dbReference>
<dbReference type="SUPFAM" id="SSF81296">
    <property type="entry name" value="E set domains"/>
    <property type="match status" value="1"/>
</dbReference>
<protein>
    <submittedName>
        <fullName evidence="2">Sulfur oxidation protein SoxZ</fullName>
    </submittedName>
</protein>
<evidence type="ECO:0000313" key="3">
    <source>
        <dbReference type="Proteomes" id="UP000193778"/>
    </source>
</evidence>
<dbReference type="InterPro" id="IPR013783">
    <property type="entry name" value="Ig-like_fold"/>
</dbReference>
<dbReference type="OrthoDB" id="9795530at2"/>
<evidence type="ECO:0000259" key="1">
    <source>
        <dbReference type="Pfam" id="PF08770"/>
    </source>
</evidence>
<dbReference type="InterPro" id="IPR030995">
    <property type="entry name" value="SoxZ"/>
</dbReference>